<dbReference type="AlphaFoldDB" id="X1NRI3"/>
<evidence type="ECO:0000259" key="1">
    <source>
        <dbReference type="Pfam" id="PF03796"/>
    </source>
</evidence>
<dbReference type="InterPro" id="IPR027417">
    <property type="entry name" value="P-loop_NTPase"/>
</dbReference>
<comment type="caution">
    <text evidence="2">The sequence shown here is derived from an EMBL/GenBank/DDBJ whole genome shotgun (WGS) entry which is preliminary data.</text>
</comment>
<accession>X1NRI3</accession>
<feature type="non-terminal residue" evidence="2">
    <location>
        <position position="1"/>
    </location>
</feature>
<sequence>VHIKQVLDKYFEVPPAPEAEGYQPIPHALAGLSGLDDFLGGFQRSDLVIIAGRPSMGGGDIRVCPVADVGDSFSGRNQLAHY</sequence>
<evidence type="ECO:0000313" key="2">
    <source>
        <dbReference type="EMBL" id="GAI46647.1"/>
    </source>
</evidence>
<dbReference type="GO" id="GO:0003678">
    <property type="term" value="F:DNA helicase activity"/>
    <property type="evidence" value="ECO:0007669"/>
    <property type="project" value="InterPro"/>
</dbReference>
<dbReference type="InterPro" id="IPR007694">
    <property type="entry name" value="DNA_helicase_DnaB-like_C"/>
</dbReference>
<feature type="domain" description="SF4 helicase" evidence="1">
    <location>
        <begin position="30"/>
        <end position="57"/>
    </location>
</feature>
<organism evidence="2">
    <name type="scientific">marine sediment metagenome</name>
    <dbReference type="NCBI Taxonomy" id="412755"/>
    <lineage>
        <taxon>unclassified sequences</taxon>
        <taxon>metagenomes</taxon>
        <taxon>ecological metagenomes</taxon>
    </lineage>
</organism>
<dbReference type="Gene3D" id="3.40.50.300">
    <property type="entry name" value="P-loop containing nucleotide triphosphate hydrolases"/>
    <property type="match status" value="1"/>
</dbReference>
<dbReference type="EMBL" id="BARV01042090">
    <property type="protein sequence ID" value="GAI46647.1"/>
    <property type="molecule type" value="Genomic_DNA"/>
</dbReference>
<reference evidence="2" key="1">
    <citation type="journal article" date="2014" name="Front. Microbiol.">
        <title>High frequency of phylogenetically diverse reductive dehalogenase-homologous genes in deep subseafloor sedimentary metagenomes.</title>
        <authorList>
            <person name="Kawai M."/>
            <person name="Futagami T."/>
            <person name="Toyoda A."/>
            <person name="Takaki Y."/>
            <person name="Nishi S."/>
            <person name="Hori S."/>
            <person name="Arai W."/>
            <person name="Tsubouchi T."/>
            <person name="Morono Y."/>
            <person name="Uchiyama I."/>
            <person name="Ito T."/>
            <person name="Fujiyama A."/>
            <person name="Inagaki F."/>
            <person name="Takami H."/>
        </authorList>
    </citation>
    <scope>NUCLEOTIDE SEQUENCE</scope>
    <source>
        <strain evidence="2">Expedition CK06-06</strain>
    </source>
</reference>
<dbReference type="GO" id="GO:0006260">
    <property type="term" value="P:DNA replication"/>
    <property type="evidence" value="ECO:0007669"/>
    <property type="project" value="InterPro"/>
</dbReference>
<proteinExistence type="predicted"/>
<name>X1NRI3_9ZZZZ</name>
<protein>
    <recommendedName>
        <fullName evidence="1">SF4 helicase domain-containing protein</fullName>
    </recommendedName>
</protein>
<dbReference type="GO" id="GO:0005524">
    <property type="term" value="F:ATP binding"/>
    <property type="evidence" value="ECO:0007669"/>
    <property type="project" value="InterPro"/>
</dbReference>
<dbReference type="Pfam" id="PF03796">
    <property type="entry name" value="DnaB_C"/>
    <property type="match status" value="1"/>
</dbReference>
<gene>
    <name evidence="2" type="ORF">S06H3_63453</name>
</gene>